<protein>
    <submittedName>
        <fullName evidence="2">Uncharacterized protein</fullName>
    </submittedName>
</protein>
<evidence type="ECO:0000313" key="3">
    <source>
        <dbReference type="Proteomes" id="UP000324222"/>
    </source>
</evidence>
<organism evidence="2 3">
    <name type="scientific">Portunus trituberculatus</name>
    <name type="common">Swimming crab</name>
    <name type="synonym">Neptunus trituberculatus</name>
    <dbReference type="NCBI Taxonomy" id="210409"/>
    <lineage>
        <taxon>Eukaryota</taxon>
        <taxon>Metazoa</taxon>
        <taxon>Ecdysozoa</taxon>
        <taxon>Arthropoda</taxon>
        <taxon>Crustacea</taxon>
        <taxon>Multicrustacea</taxon>
        <taxon>Malacostraca</taxon>
        <taxon>Eumalacostraca</taxon>
        <taxon>Eucarida</taxon>
        <taxon>Decapoda</taxon>
        <taxon>Pleocyemata</taxon>
        <taxon>Brachyura</taxon>
        <taxon>Eubrachyura</taxon>
        <taxon>Portunoidea</taxon>
        <taxon>Portunidae</taxon>
        <taxon>Portuninae</taxon>
        <taxon>Portunus</taxon>
    </lineage>
</organism>
<evidence type="ECO:0000256" key="1">
    <source>
        <dbReference type="SAM" id="MobiDB-lite"/>
    </source>
</evidence>
<evidence type="ECO:0000313" key="2">
    <source>
        <dbReference type="EMBL" id="MPC78358.1"/>
    </source>
</evidence>
<dbReference type="EMBL" id="VSRR010048218">
    <property type="protein sequence ID" value="MPC78358.1"/>
    <property type="molecule type" value="Genomic_DNA"/>
</dbReference>
<accession>A0A5B7IBS2</accession>
<name>A0A5B7IBS2_PORTR</name>
<feature type="compositionally biased region" description="Polar residues" evidence="1">
    <location>
        <begin position="92"/>
        <end position="103"/>
    </location>
</feature>
<gene>
    <name evidence="2" type="ORF">E2C01_072842</name>
</gene>
<feature type="compositionally biased region" description="Basic and acidic residues" evidence="1">
    <location>
        <begin position="180"/>
        <end position="192"/>
    </location>
</feature>
<feature type="compositionally biased region" description="Gly residues" evidence="1">
    <location>
        <begin position="67"/>
        <end position="86"/>
    </location>
</feature>
<feature type="region of interest" description="Disordered" evidence="1">
    <location>
        <begin position="64"/>
        <end position="110"/>
    </location>
</feature>
<feature type="region of interest" description="Disordered" evidence="1">
    <location>
        <begin position="176"/>
        <end position="199"/>
    </location>
</feature>
<dbReference type="AlphaFoldDB" id="A0A5B7IBS2"/>
<dbReference type="Proteomes" id="UP000324222">
    <property type="component" value="Unassembled WGS sequence"/>
</dbReference>
<proteinExistence type="predicted"/>
<comment type="caution">
    <text evidence="2">The sequence shown here is derived from an EMBL/GenBank/DDBJ whole genome shotgun (WGS) entry which is preliminary data.</text>
</comment>
<keyword evidence="3" id="KW-1185">Reference proteome</keyword>
<sequence length="199" mass="20777">MVAGGGMSVLASIPSRRGVQHILLAGVLGAAPVRRSCVVSGGEDRRCSTSERLKQTILKVRRESEGVGEGGAWGGHRGREGGGGSEVGHRATTSTSPGQNSVCSARGEAGPVTGQLRTRLHLAKLSTCPRGTRQLAVISVPPEPSCVWCSESGAGRVTMTSVVRAAPSVVGRGRIKRVLRHEQKGKEEKKQEQLGGQGR</sequence>
<reference evidence="2 3" key="1">
    <citation type="submission" date="2019-05" db="EMBL/GenBank/DDBJ databases">
        <title>Another draft genome of Portunus trituberculatus and its Hox gene families provides insights of decapod evolution.</title>
        <authorList>
            <person name="Jeong J.-H."/>
            <person name="Song I."/>
            <person name="Kim S."/>
            <person name="Choi T."/>
            <person name="Kim D."/>
            <person name="Ryu S."/>
            <person name="Kim W."/>
        </authorList>
    </citation>
    <scope>NUCLEOTIDE SEQUENCE [LARGE SCALE GENOMIC DNA]</scope>
    <source>
        <tissue evidence="2">Muscle</tissue>
    </source>
</reference>